<dbReference type="Proteomes" id="UP000501830">
    <property type="component" value="Chromosome"/>
</dbReference>
<evidence type="ECO:0000256" key="1">
    <source>
        <dbReference type="SAM" id="Phobius"/>
    </source>
</evidence>
<proteinExistence type="predicted"/>
<evidence type="ECO:0000313" key="3">
    <source>
        <dbReference type="Proteomes" id="UP000501830"/>
    </source>
</evidence>
<gene>
    <name evidence="2" type="ORF">G7058_06390</name>
</gene>
<dbReference type="RefSeq" id="WP_166062746.1">
    <property type="nucleotide sequence ID" value="NZ_CP049889.1"/>
</dbReference>
<accession>A0A6G7WHK6</accession>
<feature type="transmembrane region" description="Helical" evidence="1">
    <location>
        <begin position="6"/>
        <end position="22"/>
    </location>
</feature>
<evidence type="ECO:0000313" key="2">
    <source>
        <dbReference type="EMBL" id="QIK51687.1"/>
    </source>
</evidence>
<dbReference type="GeneID" id="94552904"/>
<keyword evidence="3" id="KW-1185">Reference proteome</keyword>
<protein>
    <submittedName>
        <fullName evidence="2">Uncharacterized protein</fullName>
    </submittedName>
</protein>
<dbReference type="KEGG" id="jpo:G7058_06390"/>
<keyword evidence="1" id="KW-0812">Transmembrane</keyword>
<sequence length="57" mass="6431">MTKYMLAILISLMSLGINLWIIKQQRAGITINPQKKQNLERLSYAFILAAVLVLTLA</sequence>
<keyword evidence="1" id="KW-0472">Membrane</keyword>
<feature type="transmembrane region" description="Helical" evidence="1">
    <location>
        <begin position="38"/>
        <end position="56"/>
    </location>
</feature>
<dbReference type="EMBL" id="CP049889">
    <property type="protein sequence ID" value="QIK51687.1"/>
    <property type="molecule type" value="Genomic_DNA"/>
</dbReference>
<name>A0A6G7WHK6_9LACT</name>
<organism evidence="2 3">
    <name type="scientific">Jeotgalibaca porci</name>
    <dbReference type="NCBI Taxonomy" id="1868793"/>
    <lineage>
        <taxon>Bacteria</taxon>
        <taxon>Bacillati</taxon>
        <taxon>Bacillota</taxon>
        <taxon>Bacilli</taxon>
        <taxon>Lactobacillales</taxon>
        <taxon>Carnobacteriaceae</taxon>
        <taxon>Jeotgalibaca</taxon>
    </lineage>
</organism>
<keyword evidence="1" id="KW-1133">Transmembrane helix</keyword>
<reference evidence="2 3" key="1">
    <citation type="journal article" date="2017" name="Int. J. Syst. Evol. Microbiol.">
        <title>Jeotgalibaca porci sp. nov. and Jeotgalibaca arthritidis sp. nov., isolated from pigs, and emended description of the genus Jeotgalibaca.</title>
        <authorList>
            <person name="Zamora L."/>
            <person name="Perez-Sancho M."/>
            <person name="Dominguez L."/>
            <person name="Fernandez-Garayzabal J.F."/>
            <person name="Vela A.I."/>
        </authorList>
    </citation>
    <scope>NUCLEOTIDE SEQUENCE [LARGE SCALE GENOMIC DNA]</scope>
    <source>
        <strain evidence="2 3">CCUG 69148</strain>
    </source>
</reference>
<dbReference type="AlphaFoldDB" id="A0A6G7WHK6"/>